<evidence type="ECO:0000256" key="1">
    <source>
        <dbReference type="SAM" id="MobiDB-lite"/>
    </source>
</evidence>
<evidence type="ECO:0000256" key="2">
    <source>
        <dbReference type="SAM" id="Phobius"/>
    </source>
</evidence>
<feature type="region of interest" description="Disordered" evidence="1">
    <location>
        <begin position="202"/>
        <end position="306"/>
    </location>
</feature>
<reference evidence="3 4" key="1">
    <citation type="journal article" date="2017" name="Curr. Biol.">
        <title>Genome architecture and evolution of a unichromosomal asexual nematode.</title>
        <authorList>
            <person name="Fradin H."/>
            <person name="Zegar C."/>
            <person name="Gutwein M."/>
            <person name="Lucas J."/>
            <person name="Kovtun M."/>
            <person name="Corcoran D."/>
            <person name="Baugh L.R."/>
            <person name="Kiontke K."/>
            <person name="Gunsalus K."/>
            <person name="Fitch D.H."/>
            <person name="Piano F."/>
        </authorList>
    </citation>
    <scope>NUCLEOTIDE SEQUENCE [LARGE SCALE GENOMIC DNA]</scope>
    <source>
        <strain evidence="3">PF1309</strain>
    </source>
</reference>
<dbReference type="AlphaFoldDB" id="A0A2A2JKR9"/>
<evidence type="ECO:0000313" key="3">
    <source>
        <dbReference type="EMBL" id="PAV62247.1"/>
    </source>
</evidence>
<name>A0A2A2JKR9_9BILA</name>
<keyword evidence="2" id="KW-0812">Transmembrane</keyword>
<keyword evidence="4" id="KW-1185">Reference proteome</keyword>
<proteinExistence type="predicted"/>
<dbReference type="Proteomes" id="UP000218231">
    <property type="component" value="Unassembled WGS sequence"/>
</dbReference>
<dbReference type="EMBL" id="LIAE01010382">
    <property type="protein sequence ID" value="PAV62247.1"/>
    <property type="molecule type" value="Genomic_DNA"/>
</dbReference>
<feature type="compositionally biased region" description="Low complexity" evidence="1">
    <location>
        <begin position="239"/>
        <end position="248"/>
    </location>
</feature>
<protein>
    <submittedName>
        <fullName evidence="3">Uncharacterized protein</fullName>
    </submittedName>
</protein>
<feature type="compositionally biased region" description="Basic and acidic residues" evidence="1">
    <location>
        <begin position="266"/>
        <end position="306"/>
    </location>
</feature>
<sequence length="306" mass="34471">MCPFSSEPTFLDSFKSNLEREANATYCNTTPNYTYQTPCPSDGYHCVQIVLKNYSRYFGCVESNFSQVPSRIQISPVDKMVTRVPMTNVKLLGQCFDLTPCGNITVELQESGNNYSTIAKVCCCKGKHCLEELKNLDKWADLGSKLRSKEVMEDFKSKFDSWILAILYASCSTLISVSLILHYYTKRRRMMIIKRARRVEVESNHDGLQTHHTVQTTKSPSRGPPSTKLALNGGKDRVSTTSKTSTKSSNREMGKAKTSTGTKISTNEKEKVKKDRSEKGEKEKEKGGKAVHTNDQKVHDPHFPTK</sequence>
<feature type="transmembrane region" description="Helical" evidence="2">
    <location>
        <begin position="162"/>
        <end position="185"/>
    </location>
</feature>
<keyword evidence="2" id="KW-0472">Membrane</keyword>
<gene>
    <name evidence="3" type="ORF">WR25_25031</name>
</gene>
<keyword evidence="2" id="KW-1133">Transmembrane helix</keyword>
<organism evidence="3 4">
    <name type="scientific">Diploscapter pachys</name>
    <dbReference type="NCBI Taxonomy" id="2018661"/>
    <lineage>
        <taxon>Eukaryota</taxon>
        <taxon>Metazoa</taxon>
        <taxon>Ecdysozoa</taxon>
        <taxon>Nematoda</taxon>
        <taxon>Chromadorea</taxon>
        <taxon>Rhabditida</taxon>
        <taxon>Rhabditina</taxon>
        <taxon>Rhabditomorpha</taxon>
        <taxon>Rhabditoidea</taxon>
        <taxon>Rhabditidae</taxon>
        <taxon>Diploscapter</taxon>
    </lineage>
</organism>
<feature type="compositionally biased region" description="Polar residues" evidence="1">
    <location>
        <begin position="210"/>
        <end position="220"/>
    </location>
</feature>
<comment type="caution">
    <text evidence="3">The sequence shown here is derived from an EMBL/GenBank/DDBJ whole genome shotgun (WGS) entry which is preliminary data.</text>
</comment>
<evidence type="ECO:0000313" key="4">
    <source>
        <dbReference type="Proteomes" id="UP000218231"/>
    </source>
</evidence>
<accession>A0A2A2JKR9</accession>